<sequence length="69" mass="8322">MIYCRRRLNSHPVLPHRKRQEKKMAKSPFSHDRDLFEYSSQHPVMSQVFLSGQQPYLSDRRIASFVSEW</sequence>
<gene>
    <name evidence="1" type="primary">Acey_s0064.g3525</name>
    <name evidence="1" type="ORF">Y032_0064g3525</name>
</gene>
<keyword evidence="2" id="KW-1185">Reference proteome</keyword>
<dbReference type="EMBL" id="JARK01001400">
    <property type="protein sequence ID" value="EYC08782.1"/>
    <property type="molecule type" value="Genomic_DNA"/>
</dbReference>
<dbReference type="Proteomes" id="UP000024635">
    <property type="component" value="Unassembled WGS sequence"/>
</dbReference>
<accession>A0A016U1N8</accession>
<evidence type="ECO:0000313" key="2">
    <source>
        <dbReference type="Proteomes" id="UP000024635"/>
    </source>
</evidence>
<dbReference type="AlphaFoldDB" id="A0A016U1N8"/>
<comment type="caution">
    <text evidence="1">The sequence shown here is derived from an EMBL/GenBank/DDBJ whole genome shotgun (WGS) entry which is preliminary data.</text>
</comment>
<organism evidence="1 2">
    <name type="scientific">Ancylostoma ceylanicum</name>
    <dbReference type="NCBI Taxonomy" id="53326"/>
    <lineage>
        <taxon>Eukaryota</taxon>
        <taxon>Metazoa</taxon>
        <taxon>Ecdysozoa</taxon>
        <taxon>Nematoda</taxon>
        <taxon>Chromadorea</taxon>
        <taxon>Rhabditida</taxon>
        <taxon>Rhabditina</taxon>
        <taxon>Rhabditomorpha</taxon>
        <taxon>Strongyloidea</taxon>
        <taxon>Ancylostomatidae</taxon>
        <taxon>Ancylostomatinae</taxon>
        <taxon>Ancylostoma</taxon>
    </lineage>
</organism>
<reference evidence="2" key="1">
    <citation type="journal article" date="2015" name="Nat. Genet.">
        <title>The genome and transcriptome of the zoonotic hookworm Ancylostoma ceylanicum identify infection-specific gene families.</title>
        <authorList>
            <person name="Schwarz E.M."/>
            <person name="Hu Y."/>
            <person name="Antoshechkin I."/>
            <person name="Miller M.M."/>
            <person name="Sternberg P.W."/>
            <person name="Aroian R.V."/>
        </authorList>
    </citation>
    <scope>NUCLEOTIDE SEQUENCE</scope>
    <source>
        <strain evidence="2">HY135</strain>
    </source>
</reference>
<name>A0A016U1N8_9BILA</name>
<proteinExistence type="predicted"/>
<protein>
    <submittedName>
        <fullName evidence="1">Uncharacterized protein</fullName>
    </submittedName>
</protein>
<evidence type="ECO:0000313" key="1">
    <source>
        <dbReference type="EMBL" id="EYC08782.1"/>
    </source>
</evidence>